<dbReference type="InParanoid" id="A0A165RIW6"/>
<dbReference type="STRING" id="1314782.A0A165RIW6"/>
<feature type="region of interest" description="Disordered" evidence="9">
    <location>
        <begin position="37"/>
        <end position="88"/>
    </location>
</feature>
<feature type="region of interest" description="Disordered" evidence="9">
    <location>
        <begin position="100"/>
        <end position="120"/>
    </location>
</feature>
<sequence length="459" mass="50644">MSEPDTSTTMLRRSTRRVAATLPHVALDPPGASKALRRVRTVSKSTTVADEEQLDINPKRPAKKAKVEVDAAEEDSRESRRKLTSKVRVTDEVDGEEVIETKTKRRRKKKDVPELEPTLADFAPRPTNAWKLGAHVSAAGGVENTVVNAASIGANAFALFVKSQRKWTGPPLTEESVAKFKSRLETLQYSPKHILPHGSYLINLGNPDDEKREKAYQCFLDDLKRCEQLGLHLYNFHPGSTVGIVSAETSLTHIADCLNRAHNETSSIVTVIENMAGAGNVIGGAFSDIGGIIRQVDDKSRVGVCLDTCHMFAAGYDIRTREGWSAMMDEFDAEIGLQYLRGMHLNDSKGDLASKKDRHENIGLGFLGLKTFHHILVDERIQNIPLVMETPQYDDNEVWRKELEVLNRLSGLSISEEVKTKGADLVSWTDEIQAVVKAANAAGNKKGAKVVQKKTKSVT</sequence>
<dbReference type="EMBL" id="KV425581">
    <property type="protein sequence ID" value="KZT23879.1"/>
    <property type="molecule type" value="Genomic_DNA"/>
</dbReference>
<comment type="cofactor">
    <cofactor evidence="1">
        <name>Zn(2+)</name>
        <dbReference type="ChEBI" id="CHEBI:29105"/>
    </cofactor>
</comment>
<dbReference type="GO" id="GO:0003906">
    <property type="term" value="F:DNA-(apurinic or apyrimidinic site) endonuclease activity"/>
    <property type="evidence" value="ECO:0007669"/>
    <property type="project" value="TreeGrafter"/>
</dbReference>
<keyword evidence="5" id="KW-0227">DNA damage</keyword>
<dbReference type="PROSITE" id="PS00730">
    <property type="entry name" value="AP_NUCLEASE_F2_2"/>
    <property type="match status" value="1"/>
</dbReference>
<evidence type="ECO:0000256" key="4">
    <source>
        <dbReference type="ARBA" id="ARBA00022723"/>
    </source>
</evidence>
<keyword evidence="6" id="KW-0378">Hydrolase</keyword>
<keyword evidence="11" id="KW-0540">Nuclease</keyword>
<feature type="domain" description="Xylose isomerase-like TIM barrel" evidence="10">
    <location>
        <begin position="148"/>
        <end position="408"/>
    </location>
</feature>
<dbReference type="CDD" id="cd00019">
    <property type="entry name" value="AP2Ec"/>
    <property type="match status" value="1"/>
</dbReference>
<dbReference type="GO" id="GO:0008270">
    <property type="term" value="F:zinc ion binding"/>
    <property type="evidence" value="ECO:0007669"/>
    <property type="project" value="InterPro"/>
</dbReference>
<evidence type="ECO:0000256" key="8">
    <source>
        <dbReference type="ARBA" id="ARBA00023204"/>
    </source>
</evidence>
<dbReference type="GO" id="GO:0005634">
    <property type="term" value="C:nucleus"/>
    <property type="evidence" value="ECO:0007669"/>
    <property type="project" value="TreeGrafter"/>
</dbReference>
<dbReference type="SMART" id="SM00518">
    <property type="entry name" value="AP2Ec"/>
    <property type="match status" value="1"/>
</dbReference>
<dbReference type="FunFam" id="3.20.20.150:FF:000001">
    <property type="entry name" value="Probable endonuclease 4"/>
    <property type="match status" value="1"/>
</dbReference>
<dbReference type="AlphaFoldDB" id="A0A165RIW6"/>
<accession>A0A165RIW6</accession>
<dbReference type="GO" id="GO:0006284">
    <property type="term" value="P:base-excision repair"/>
    <property type="evidence" value="ECO:0007669"/>
    <property type="project" value="TreeGrafter"/>
</dbReference>
<dbReference type="InterPro" id="IPR001719">
    <property type="entry name" value="AP_endonuc_2"/>
</dbReference>
<evidence type="ECO:0000256" key="9">
    <source>
        <dbReference type="SAM" id="MobiDB-lite"/>
    </source>
</evidence>
<evidence type="ECO:0000259" key="10">
    <source>
        <dbReference type="Pfam" id="PF01261"/>
    </source>
</evidence>
<reference evidence="11 12" key="1">
    <citation type="journal article" date="2016" name="Mol. Biol. Evol.">
        <title>Comparative Genomics of Early-Diverging Mushroom-Forming Fungi Provides Insights into the Origins of Lignocellulose Decay Capabilities.</title>
        <authorList>
            <person name="Nagy L.G."/>
            <person name="Riley R."/>
            <person name="Tritt A."/>
            <person name="Adam C."/>
            <person name="Daum C."/>
            <person name="Floudas D."/>
            <person name="Sun H."/>
            <person name="Yadav J.S."/>
            <person name="Pangilinan J."/>
            <person name="Larsson K.H."/>
            <person name="Matsuura K."/>
            <person name="Barry K."/>
            <person name="Labutti K."/>
            <person name="Kuo R."/>
            <person name="Ohm R.A."/>
            <person name="Bhattacharya S.S."/>
            <person name="Shirouzu T."/>
            <person name="Yoshinaga Y."/>
            <person name="Martin F.M."/>
            <person name="Grigoriev I.V."/>
            <person name="Hibbett D.S."/>
        </authorList>
    </citation>
    <scope>NUCLEOTIDE SEQUENCE [LARGE SCALE GENOMIC DNA]</scope>
    <source>
        <strain evidence="11 12">HHB14362 ss-1</strain>
    </source>
</reference>
<dbReference type="GO" id="GO:0008081">
    <property type="term" value="F:phosphoric diester hydrolase activity"/>
    <property type="evidence" value="ECO:0007669"/>
    <property type="project" value="TreeGrafter"/>
</dbReference>
<dbReference type="HAMAP" id="MF_00152">
    <property type="entry name" value="Nfo"/>
    <property type="match status" value="1"/>
</dbReference>
<dbReference type="OrthoDB" id="7663182at2759"/>
<dbReference type="PANTHER" id="PTHR21445:SF0">
    <property type="entry name" value="APURINIC-APYRIMIDINIC ENDONUCLEASE"/>
    <property type="match status" value="1"/>
</dbReference>
<organism evidence="11 12">
    <name type="scientific">Neolentinus lepideus HHB14362 ss-1</name>
    <dbReference type="NCBI Taxonomy" id="1314782"/>
    <lineage>
        <taxon>Eukaryota</taxon>
        <taxon>Fungi</taxon>
        <taxon>Dikarya</taxon>
        <taxon>Basidiomycota</taxon>
        <taxon>Agaricomycotina</taxon>
        <taxon>Agaricomycetes</taxon>
        <taxon>Gloeophyllales</taxon>
        <taxon>Gloeophyllaceae</taxon>
        <taxon>Neolentinus</taxon>
    </lineage>
</organism>
<keyword evidence="7" id="KW-0862">Zinc</keyword>
<protein>
    <recommendedName>
        <fullName evidence="3">Apurinic-apyrimidinic endonuclease 1</fullName>
    </recommendedName>
</protein>
<dbReference type="PROSITE" id="PS51432">
    <property type="entry name" value="AP_NUCLEASE_F2_4"/>
    <property type="match status" value="1"/>
</dbReference>
<dbReference type="Proteomes" id="UP000076761">
    <property type="component" value="Unassembled WGS sequence"/>
</dbReference>
<keyword evidence="4" id="KW-0479">Metal-binding</keyword>
<evidence type="ECO:0000256" key="5">
    <source>
        <dbReference type="ARBA" id="ARBA00022763"/>
    </source>
</evidence>
<evidence type="ECO:0000256" key="2">
    <source>
        <dbReference type="ARBA" id="ARBA00005340"/>
    </source>
</evidence>
<dbReference type="InterPro" id="IPR018246">
    <property type="entry name" value="AP_endonuc_F2_Zn_BS"/>
</dbReference>
<evidence type="ECO:0000256" key="3">
    <source>
        <dbReference type="ARBA" id="ARBA00021759"/>
    </source>
</evidence>
<dbReference type="InterPro" id="IPR013022">
    <property type="entry name" value="Xyl_isomerase-like_TIM-brl"/>
</dbReference>
<evidence type="ECO:0000313" key="11">
    <source>
        <dbReference type="EMBL" id="KZT23879.1"/>
    </source>
</evidence>
<dbReference type="GO" id="GO:0005739">
    <property type="term" value="C:mitochondrion"/>
    <property type="evidence" value="ECO:0007669"/>
    <property type="project" value="TreeGrafter"/>
</dbReference>
<gene>
    <name evidence="11" type="ORF">NEOLEDRAFT_1135705</name>
</gene>
<dbReference type="FunCoup" id="A0A165RIW6">
    <property type="interactions" value="392"/>
</dbReference>
<evidence type="ECO:0000256" key="6">
    <source>
        <dbReference type="ARBA" id="ARBA00022801"/>
    </source>
</evidence>
<evidence type="ECO:0000313" key="12">
    <source>
        <dbReference type="Proteomes" id="UP000076761"/>
    </source>
</evidence>
<keyword evidence="8" id="KW-0234">DNA repair</keyword>
<name>A0A165RIW6_9AGAM</name>
<dbReference type="NCBIfam" id="TIGR00587">
    <property type="entry name" value="nfo"/>
    <property type="match status" value="1"/>
</dbReference>
<dbReference type="Pfam" id="PF01261">
    <property type="entry name" value="AP_endonuc_2"/>
    <property type="match status" value="1"/>
</dbReference>
<keyword evidence="11" id="KW-0255">Endonuclease</keyword>
<dbReference type="Gene3D" id="3.20.20.150">
    <property type="entry name" value="Divalent-metal-dependent TIM barrel enzymes"/>
    <property type="match status" value="1"/>
</dbReference>
<dbReference type="SUPFAM" id="SSF51658">
    <property type="entry name" value="Xylose isomerase-like"/>
    <property type="match status" value="1"/>
</dbReference>
<dbReference type="PROSITE" id="PS00731">
    <property type="entry name" value="AP_NUCLEASE_F2_3"/>
    <property type="match status" value="1"/>
</dbReference>
<proteinExistence type="inferred from homology"/>
<dbReference type="PANTHER" id="PTHR21445">
    <property type="entry name" value="ENDONUCLEASE IV ENDODEOXYRIBONUCLEASE IV"/>
    <property type="match status" value="1"/>
</dbReference>
<dbReference type="PROSITE" id="PS00729">
    <property type="entry name" value="AP_NUCLEASE_F2_1"/>
    <property type="match status" value="1"/>
</dbReference>
<dbReference type="NCBIfam" id="NF002199">
    <property type="entry name" value="PRK01060.1-4"/>
    <property type="match status" value="1"/>
</dbReference>
<dbReference type="InterPro" id="IPR036237">
    <property type="entry name" value="Xyl_isomerase-like_sf"/>
</dbReference>
<evidence type="ECO:0000256" key="1">
    <source>
        <dbReference type="ARBA" id="ARBA00001947"/>
    </source>
</evidence>
<comment type="similarity">
    <text evidence="2">Belongs to the AP endonuclease 2 family.</text>
</comment>
<dbReference type="GO" id="GO:0003677">
    <property type="term" value="F:DNA binding"/>
    <property type="evidence" value="ECO:0007669"/>
    <property type="project" value="InterPro"/>
</dbReference>
<keyword evidence="12" id="KW-1185">Reference proteome</keyword>
<evidence type="ECO:0000256" key="7">
    <source>
        <dbReference type="ARBA" id="ARBA00022833"/>
    </source>
</evidence>